<organism evidence="9 10">
    <name type="scientific">Zosterops borbonicus</name>
    <dbReference type="NCBI Taxonomy" id="364589"/>
    <lineage>
        <taxon>Eukaryota</taxon>
        <taxon>Metazoa</taxon>
        <taxon>Chordata</taxon>
        <taxon>Craniata</taxon>
        <taxon>Vertebrata</taxon>
        <taxon>Euteleostomi</taxon>
        <taxon>Archelosauria</taxon>
        <taxon>Archosauria</taxon>
        <taxon>Dinosauria</taxon>
        <taxon>Saurischia</taxon>
        <taxon>Theropoda</taxon>
        <taxon>Coelurosauria</taxon>
        <taxon>Aves</taxon>
        <taxon>Neognathae</taxon>
        <taxon>Neoaves</taxon>
        <taxon>Telluraves</taxon>
        <taxon>Australaves</taxon>
        <taxon>Passeriformes</taxon>
        <taxon>Sylvioidea</taxon>
        <taxon>Zosteropidae</taxon>
        <taxon>Zosterops</taxon>
    </lineage>
</organism>
<dbReference type="GO" id="GO:0051959">
    <property type="term" value="F:dynein light intermediate chain binding"/>
    <property type="evidence" value="ECO:0007669"/>
    <property type="project" value="TreeGrafter"/>
</dbReference>
<reference evidence="9" key="1">
    <citation type="submission" date="2019-04" db="EMBL/GenBank/DDBJ databases">
        <title>Genome assembly of Zosterops borbonicus 15179.</title>
        <authorList>
            <person name="Leroy T."/>
            <person name="Anselmetti Y."/>
            <person name="Tilak M.-K."/>
            <person name="Nabholz B."/>
        </authorList>
    </citation>
    <scope>NUCLEOTIDE SEQUENCE</scope>
    <source>
        <strain evidence="9">HGM_15179</strain>
        <tissue evidence="9">Muscle</tissue>
    </source>
</reference>
<keyword evidence="2" id="KW-0963">Cytoplasm</keyword>
<evidence type="ECO:0000259" key="8">
    <source>
        <dbReference type="Pfam" id="PF19047"/>
    </source>
</evidence>
<keyword evidence="10" id="KW-1185">Reference proteome</keyword>
<dbReference type="InterPro" id="IPR043936">
    <property type="entry name" value="HOOK_N"/>
</dbReference>
<evidence type="ECO:0000256" key="2">
    <source>
        <dbReference type="ARBA" id="ARBA00022490"/>
    </source>
</evidence>
<keyword evidence="6" id="KW-0812">Transmembrane</keyword>
<feature type="domain" description="Hook C-terminal" evidence="7">
    <location>
        <begin position="362"/>
        <end position="477"/>
    </location>
</feature>
<feature type="compositionally biased region" description="Basic and acidic residues" evidence="5">
    <location>
        <begin position="471"/>
        <end position="484"/>
    </location>
</feature>
<dbReference type="GO" id="GO:0030705">
    <property type="term" value="P:cytoskeleton-dependent intracellular transport"/>
    <property type="evidence" value="ECO:0007669"/>
    <property type="project" value="InterPro"/>
</dbReference>
<dbReference type="EMBL" id="SWJQ01001462">
    <property type="protein sequence ID" value="TRZ08162.1"/>
    <property type="molecule type" value="Genomic_DNA"/>
</dbReference>
<evidence type="ECO:0000256" key="3">
    <source>
        <dbReference type="ARBA" id="ARBA00023054"/>
    </source>
</evidence>
<feature type="coiled-coil region" evidence="4">
    <location>
        <begin position="545"/>
        <end position="579"/>
    </location>
</feature>
<evidence type="ECO:0000256" key="5">
    <source>
        <dbReference type="SAM" id="MobiDB-lite"/>
    </source>
</evidence>
<comment type="caution">
    <text evidence="9">The sequence shown here is derived from an EMBL/GenBank/DDBJ whole genome shotgun (WGS) entry which is preliminary data.</text>
</comment>
<keyword evidence="6" id="KW-1133">Transmembrane helix</keyword>
<dbReference type="Pfam" id="PF05622">
    <property type="entry name" value="HOOK"/>
    <property type="match status" value="3"/>
</dbReference>
<feature type="domain" description="Hook C-terminal" evidence="7">
    <location>
        <begin position="244"/>
        <end position="349"/>
    </location>
</feature>
<dbReference type="PANTHER" id="PTHR18947:SF37">
    <property type="entry name" value="PROTEIN HOOK HOMOLOG 2"/>
    <property type="match status" value="1"/>
</dbReference>
<dbReference type="Proteomes" id="UP000796761">
    <property type="component" value="Unassembled WGS sequence"/>
</dbReference>
<accession>A0A8K1DAS4</accession>
<dbReference type="GO" id="GO:0005737">
    <property type="term" value="C:cytoplasm"/>
    <property type="evidence" value="ECO:0007669"/>
    <property type="project" value="UniProtKB-SubCell"/>
</dbReference>
<dbReference type="PANTHER" id="PTHR18947">
    <property type="entry name" value="HOOK PROTEINS"/>
    <property type="match status" value="1"/>
</dbReference>
<keyword evidence="6" id="KW-0472">Membrane</keyword>
<evidence type="ECO:0000313" key="10">
    <source>
        <dbReference type="Proteomes" id="UP000796761"/>
    </source>
</evidence>
<dbReference type="GO" id="GO:0031122">
    <property type="term" value="P:cytoplasmic microtubule organization"/>
    <property type="evidence" value="ECO:0007669"/>
    <property type="project" value="InterPro"/>
</dbReference>
<feature type="region of interest" description="Disordered" evidence="5">
    <location>
        <begin position="616"/>
        <end position="640"/>
    </location>
</feature>
<dbReference type="OrthoDB" id="49395at2759"/>
<feature type="transmembrane region" description="Helical" evidence="6">
    <location>
        <begin position="191"/>
        <end position="215"/>
    </location>
</feature>
<feature type="compositionally biased region" description="Acidic residues" evidence="5">
    <location>
        <begin position="491"/>
        <end position="509"/>
    </location>
</feature>
<dbReference type="AlphaFoldDB" id="A0A8K1DAS4"/>
<dbReference type="Gene3D" id="1.10.418.10">
    <property type="entry name" value="Calponin-like domain"/>
    <property type="match status" value="1"/>
</dbReference>
<gene>
    <name evidence="9" type="ORF">HGM15179_018946</name>
</gene>
<dbReference type="InterPro" id="IPR036872">
    <property type="entry name" value="CH_dom_sf"/>
</dbReference>
<feature type="compositionally biased region" description="Pro residues" evidence="5">
    <location>
        <begin position="528"/>
        <end position="542"/>
    </location>
</feature>
<evidence type="ECO:0000313" key="9">
    <source>
        <dbReference type="EMBL" id="TRZ08162.1"/>
    </source>
</evidence>
<evidence type="ECO:0000256" key="1">
    <source>
        <dbReference type="ARBA" id="ARBA00004496"/>
    </source>
</evidence>
<feature type="region of interest" description="Disordered" evidence="5">
    <location>
        <begin position="1"/>
        <end position="24"/>
    </location>
</feature>
<dbReference type="SUPFAM" id="SSF116907">
    <property type="entry name" value="Hook domain"/>
    <property type="match status" value="1"/>
</dbReference>
<feature type="transmembrane region" description="Helical" evidence="6">
    <location>
        <begin position="150"/>
        <end position="171"/>
    </location>
</feature>
<name>A0A8K1DAS4_9PASS</name>
<proteinExistence type="predicted"/>
<sequence>FIPDAPRPLPPPPPPPPPRGAPCPCPAPPCKAARWFWRTQNRPWRTLSDPRKALEDPGVTLEDPGVTLEDPGMALEDSAMAAGRDPCGALLTWLQTFNPPGPCETPQDLCSGVTLAQVLHRIDPSWFHQSWLSRIRDEGGARNKVGIFEVFLGFFWIFGVFLGFWGSWGIWGDWEFWGLGGDFGADFGLSGADFGVSGGILGHIFGCQGIILGILGSLPPQSRHYYYLSQETPEEGGAGPGEGQRCRHLELQVAALLEDKAHLAAENRALRERLDDSEAAAKKLLRLQAQVEELQEENYRLESGREELRARCSHLEQEARGLQVRAEQLSSLEGEARALRQEMDLLRCAKTPAQVRLHTWTGVQELSDQQAEAELRAEKWHLELRHLQERFQALSQEKERLLQERDELREANEELRCAQVHQSYLSQTALQGGSAPPQNLAAEILPAELRETVTRLRRENRRLRLQRDQLRDRLEASPEPRTELNKVLLEEPPEDLDELPQEEEEEEEEPPRTGSGFGGPKGSTPQNPSGPPGGPPGTPPLAPVLRLLRNQLQEKDALIRHLERDCERSRAQREREERLLVTAWYNMGLALQHQDPPSPGGALSFLAQQRLVTVTRRARTPHGRTPPQKTPPSSIWAGPV</sequence>
<dbReference type="GO" id="GO:0005813">
    <property type="term" value="C:centrosome"/>
    <property type="evidence" value="ECO:0007669"/>
    <property type="project" value="TreeGrafter"/>
</dbReference>
<comment type="subcellular location">
    <subcellularLocation>
        <location evidence="1">Cytoplasm</location>
    </subcellularLocation>
</comment>
<feature type="region of interest" description="Disordered" evidence="5">
    <location>
        <begin position="471"/>
        <end position="543"/>
    </location>
</feature>
<dbReference type="InterPro" id="IPR008636">
    <property type="entry name" value="Hook_C"/>
</dbReference>
<keyword evidence="3 4" id="KW-0175">Coiled coil</keyword>
<evidence type="ECO:0000256" key="4">
    <source>
        <dbReference type="SAM" id="Coils"/>
    </source>
</evidence>
<feature type="domain" description="Hook C-terminal" evidence="7">
    <location>
        <begin position="545"/>
        <end position="618"/>
    </location>
</feature>
<feature type="non-terminal residue" evidence="9">
    <location>
        <position position="1"/>
    </location>
</feature>
<feature type="domain" description="HOOK N-terminal" evidence="8">
    <location>
        <begin position="87"/>
        <end position="142"/>
    </location>
</feature>
<evidence type="ECO:0000256" key="6">
    <source>
        <dbReference type="SAM" id="Phobius"/>
    </source>
</evidence>
<protein>
    <submittedName>
        <fullName evidence="9">Uncharacterized protein</fullName>
    </submittedName>
</protein>
<dbReference type="Pfam" id="PF19047">
    <property type="entry name" value="HOOK_N"/>
    <property type="match status" value="1"/>
</dbReference>
<dbReference type="GO" id="GO:0008017">
    <property type="term" value="F:microtubule binding"/>
    <property type="evidence" value="ECO:0007669"/>
    <property type="project" value="InterPro"/>
</dbReference>
<evidence type="ECO:0000259" key="7">
    <source>
        <dbReference type="Pfam" id="PF05622"/>
    </source>
</evidence>
<feature type="coiled-coil region" evidence="4">
    <location>
        <begin position="246"/>
        <end position="421"/>
    </location>
</feature>